<evidence type="ECO:0000256" key="10">
    <source>
        <dbReference type="RuleBase" id="RU004181"/>
    </source>
</evidence>
<keyword evidence="2 9" id="KW-1003">Cell membrane</keyword>
<feature type="transmembrane region" description="Helical" evidence="9">
    <location>
        <begin position="70"/>
        <end position="90"/>
    </location>
</feature>
<evidence type="ECO:0000256" key="3">
    <source>
        <dbReference type="ARBA" id="ARBA00022670"/>
    </source>
</evidence>
<dbReference type="Pfam" id="PF01252">
    <property type="entry name" value="Peptidase_A8"/>
    <property type="match status" value="1"/>
</dbReference>
<dbReference type="Proteomes" id="UP000266796">
    <property type="component" value="Chromosome"/>
</dbReference>
<evidence type="ECO:0000256" key="9">
    <source>
        <dbReference type="HAMAP-Rule" id="MF_00161"/>
    </source>
</evidence>
<evidence type="ECO:0000256" key="2">
    <source>
        <dbReference type="ARBA" id="ARBA00022475"/>
    </source>
</evidence>
<dbReference type="GO" id="GO:0005886">
    <property type="term" value="C:plasma membrane"/>
    <property type="evidence" value="ECO:0007669"/>
    <property type="project" value="UniProtKB-SubCell"/>
</dbReference>
<keyword evidence="6 9" id="KW-0378">Hydrolase</keyword>
<keyword evidence="11" id="KW-0449">Lipoprotein</keyword>
<comment type="function">
    <text evidence="9">This protein specifically catalyzes the removal of signal peptides from prolipoproteins.</text>
</comment>
<dbReference type="RefSeq" id="WP_108673762.1">
    <property type="nucleotide sequence ID" value="NZ_CP025628.1"/>
</dbReference>
<dbReference type="EMBL" id="CP025628">
    <property type="protein sequence ID" value="AWD32344.1"/>
    <property type="molecule type" value="Genomic_DNA"/>
</dbReference>
<evidence type="ECO:0000313" key="12">
    <source>
        <dbReference type="Proteomes" id="UP000266796"/>
    </source>
</evidence>
<feature type="transmembrane region" description="Helical" evidence="9">
    <location>
        <begin position="134"/>
        <end position="159"/>
    </location>
</feature>
<dbReference type="KEGG" id="kso:CKSOR_00221"/>
<feature type="active site" evidence="9">
    <location>
        <position position="124"/>
    </location>
</feature>
<evidence type="ECO:0000256" key="8">
    <source>
        <dbReference type="ARBA" id="ARBA00023136"/>
    </source>
</evidence>
<evidence type="ECO:0000313" key="11">
    <source>
        <dbReference type="EMBL" id="AWD32344.1"/>
    </source>
</evidence>
<dbReference type="InterPro" id="IPR001872">
    <property type="entry name" value="Peptidase_A8"/>
</dbReference>
<evidence type="ECO:0000256" key="5">
    <source>
        <dbReference type="ARBA" id="ARBA00022750"/>
    </source>
</evidence>
<keyword evidence="4 9" id="KW-0812">Transmembrane</keyword>
<keyword evidence="7 9" id="KW-1133">Transmembrane helix</keyword>
<proteinExistence type="inferred from homology"/>
<protein>
    <recommendedName>
        <fullName evidence="9">Lipoprotein signal peptidase</fullName>
        <ecNumber evidence="9">3.4.23.36</ecNumber>
    </recommendedName>
    <alternativeName>
        <fullName evidence="9">Prolipoprotein signal peptidase</fullName>
    </alternativeName>
    <alternativeName>
        <fullName evidence="9">Signal peptidase II</fullName>
        <shortName evidence="9">SPase II</shortName>
    </alternativeName>
</protein>
<dbReference type="HAMAP" id="MF_00161">
    <property type="entry name" value="LspA"/>
    <property type="match status" value="1"/>
</dbReference>
<comment type="pathway">
    <text evidence="9">Protein modification; lipoprotein biosynthesis (signal peptide cleavage).</text>
</comment>
<dbReference type="GO" id="GO:0004190">
    <property type="term" value="F:aspartic-type endopeptidase activity"/>
    <property type="evidence" value="ECO:0007669"/>
    <property type="project" value="UniProtKB-UniRule"/>
</dbReference>
<dbReference type="NCBIfam" id="TIGR00077">
    <property type="entry name" value="lspA"/>
    <property type="match status" value="1"/>
</dbReference>
<comment type="catalytic activity">
    <reaction evidence="9">
        <text>Release of signal peptides from bacterial membrane prolipoproteins. Hydrolyzes -Xaa-Yaa-Zaa-|-(S,diacylglyceryl)Cys-, in which Xaa is hydrophobic (preferably Leu), and Yaa (Ala or Ser) and Zaa (Gly or Ala) have small, neutral side chains.</text>
        <dbReference type="EC" id="3.4.23.36"/>
    </reaction>
</comment>
<dbReference type="PANTHER" id="PTHR33695">
    <property type="entry name" value="LIPOPROTEIN SIGNAL PEPTIDASE"/>
    <property type="match status" value="1"/>
</dbReference>
<evidence type="ECO:0000256" key="7">
    <source>
        <dbReference type="ARBA" id="ARBA00022989"/>
    </source>
</evidence>
<dbReference type="EC" id="3.4.23.36" evidence="9"/>
<keyword evidence="5 9" id="KW-0064">Aspartyl protease</keyword>
<feature type="transmembrane region" description="Helical" evidence="9">
    <location>
        <begin position="97"/>
        <end position="114"/>
    </location>
</feature>
<dbReference type="UniPathway" id="UPA00665"/>
<accession>A0A3Q8F3D2</accession>
<dbReference type="PRINTS" id="PR00781">
    <property type="entry name" value="LIPOSIGPTASE"/>
</dbReference>
<reference evidence="11 12" key="1">
    <citation type="journal article" date="2018" name="Parasitology">
        <title>The reduced genome of Candidatus Kinetoplastibacterium sorsogonicusi, the endosymbiont of Kentomonas sorsogonicus (Trypanosomatidae): loss of the haem-synthesis pathway.</title>
        <authorList>
            <person name="Silva F.M."/>
            <person name="Kostygov A.Y."/>
            <person name="Spodareva V.V."/>
            <person name="Butenko A."/>
            <person name="Tossou R."/>
            <person name="Lukes J."/>
            <person name="Yurchenko V."/>
            <person name="Alves J.M.P."/>
        </authorList>
    </citation>
    <scope>NUCLEOTIDE SEQUENCE [LARGE SCALE GENOMIC DNA]</scope>
    <source>
        <strain evidence="11 12">MF-08</strain>
    </source>
</reference>
<keyword evidence="12" id="KW-1185">Reference proteome</keyword>
<comment type="similarity">
    <text evidence="1 9 10">Belongs to the peptidase A8 family.</text>
</comment>
<feature type="active site" evidence="9">
    <location>
        <position position="142"/>
    </location>
</feature>
<dbReference type="PANTHER" id="PTHR33695:SF1">
    <property type="entry name" value="LIPOPROTEIN SIGNAL PEPTIDASE"/>
    <property type="match status" value="1"/>
</dbReference>
<evidence type="ECO:0000256" key="1">
    <source>
        <dbReference type="ARBA" id="ARBA00006139"/>
    </source>
</evidence>
<sequence>MIYKNLIFKNNLYISILIAFFIIIIDQITKNYVENHIQYNHILNISNILSITLIYNYGAAFSILSDQNGWQIWFLIIISSIATLIFLILINIEKNNIKYYALSISLGGIIGNLIDRMRQGYVIDFIFVHYKDLYLPIFNVADICISIGITIIIINDYIINKTFKN</sequence>
<dbReference type="AlphaFoldDB" id="A0A3Q8F3D2"/>
<dbReference type="GO" id="GO:0006508">
    <property type="term" value="P:proteolysis"/>
    <property type="evidence" value="ECO:0007669"/>
    <property type="project" value="UniProtKB-KW"/>
</dbReference>
<keyword evidence="8 9" id="KW-0472">Membrane</keyword>
<keyword evidence="3 9" id="KW-0645">Protease</keyword>
<name>A0A3Q8F3D2_9PROT</name>
<evidence type="ECO:0000256" key="6">
    <source>
        <dbReference type="ARBA" id="ARBA00022801"/>
    </source>
</evidence>
<feature type="transmembrane region" description="Helical" evidence="9">
    <location>
        <begin position="12"/>
        <end position="29"/>
    </location>
</feature>
<evidence type="ECO:0000256" key="4">
    <source>
        <dbReference type="ARBA" id="ARBA00022692"/>
    </source>
</evidence>
<gene>
    <name evidence="9 11" type="primary">lspA</name>
    <name evidence="11" type="ORF">CKSOR_00221</name>
</gene>
<comment type="subcellular location">
    <subcellularLocation>
        <location evidence="9">Cell membrane</location>
        <topology evidence="9">Multi-pass membrane protein</topology>
    </subcellularLocation>
</comment>
<organism evidence="11 12">
    <name type="scientific">Candidatus Kinetoplastidibacterium kentomonadis</name>
    <dbReference type="NCBI Taxonomy" id="1576550"/>
    <lineage>
        <taxon>Bacteria</taxon>
        <taxon>Pseudomonadati</taxon>
        <taxon>Pseudomonadota</taxon>
        <taxon>Betaproteobacteria</taxon>
        <taxon>Candidatus Kinetoplastidibacterium</taxon>
    </lineage>
</organism>